<evidence type="ECO:0000313" key="7">
    <source>
        <dbReference type="EMBL" id="KAB0564646.1"/>
    </source>
</evidence>
<accession>A0A643ET14</accession>
<evidence type="ECO:0000256" key="5">
    <source>
        <dbReference type="ARBA" id="ARBA00023033"/>
    </source>
</evidence>
<dbReference type="SUPFAM" id="SSF51905">
    <property type="entry name" value="FAD/NAD(P)-binding domain"/>
    <property type="match status" value="1"/>
</dbReference>
<dbReference type="AlphaFoldDB" id="A0A643ET14"/>
<keyword evidence="4" id="KW-0560">Oxidoreductase</keyword>
<keyword evidence="5" id="KW-0503">Monooxygenase</keyword>
<dbReference type="SUPFAM" id="SSF54373">
    <property type="entry name" value="FAD-linked reductases, C-terminal domain"/>
    <property type="match status" value="1"/>
</dbReference>
<evidence type="ECO:0000256" key="4">
    <source>
        <dbReference type="ARBA" id="ARBA00023002"/>
    </source>
</evidence>
<name>A0A643ET14_9HYPH</name>
<sequence>MKIGIIGGGIGGTAAAYALLRKGFDVEIFEQALAFGEVGAGVQMTPNAVKAITGLGLFDTFLRSAFFPKAVVGRNWQTARENFRIDLGEEFRAHYDAPFIHVHRADLLDLFVVGLPTGICHFGKRCTGVKMTANGARADFDDGTNFSADIIIGADGVRSAVRGSVFGEVDLRWTGHQCYRALVPTGGVVDYVNPDSTFWMGPNAHVVTYYVKGGAAVNIVAVTEASEWVAESWSTRASRDEMLKDFSGWHESLQTLFSNVHEVFNWGLFDRDPMKTWIKGNVTLLGDACHPMLPFLSQGAAMAIEDAYVLAEALDLRRNDPTAALAAYEAERLPRTSRVQLEARERGRTYHLPSEEEMAARDAEYARRAKEDPRTTGINTDWVYDYDPRKFSERMASSL</sequence>
<feature type="domain" description="FAD-binding" evidence="6">
    <location>
        <begin position="3"/>
        <end position="339"/>
    </location>
</feature>
<dbReference type="RefSeq" id="WP_151081375.1">
    <property type="nucleotide sequence ID" value="NZ_JBHEEN010000026.1"/>
</dbReference>
<dbReference type="PANTHER" id="PTHR13789:SF318">
    <property type="entry name" value="GERANYLGERANYL DIPHOSPHATE REDUCTASE"/>
    <property type="match status" value="1"/>
</dbReference>
<evidence type="ECO:0000259" key="6">
    <source>
        <dbReference type="Pfam" id="PF01494"/>
    </source>
</evidence>
<dbReference type="GO" id="GO:0071949">
    <property type="term" value="F:FAD binding"/>
    <property type="evidence" value="ECO:0007669"/>
    <property type="project" value="InterPro"/>
</dbReference>
<comment type="caution">
    <text evidence="7">The sequence shown here is derived from an EMBL/GenBank/DDBJ whole genome shotgun (WGS) entry which is preliminary data.</text>
</comment>
<dbReference type="InterPro" id="IPR002938">
    <property type="entry name" value="FAD-bd"/>
</dbReference>
<dbReference type="EMBL" id="VZPE01000022">
    <property type="protein sequence ID" value="KAB0564646.1"/>
    <property type="molecule type" value="Genomic_DNA"/>
</dbReference>
<organism evidence="7">
    <name type="scientific">Brucella pituitosa</name>
    <dbReference type="NCBI Taxonomy" id="571256"/>
    <lineage>
        <taxon>Bacteria</taxon>
        <taxon>Pseudomonadati</taxon>
        <taxon>Pseudomonadota</taxon>
        <taxon>Alphaproteobacteria</taxon>
        <taxon>Hyphomicrobiales</taxon>
        <taxon>Brucellaceae</taxon>
        <taxon>Brucella/Ochrobactrum group</taxon>
        <taxon>Brucella</taxon>
    </lineage>
</organism>
<evidence type="ECO:0000256" key="3">
    <source>
        <dbReference type="ARBA" id="ARBA00022827"/>
    </source>
</evidence>
<dbReference type="PANTHER" id="PTHR13789">
    <property type="entry name" value="MONOOXYGENASE"/>
    <property type="match status" value="1"/>
</dbReference>
<dbReference type="PRINTS" id="PR00420">
    <property type="entry name" value="RNGMNOXGNASE"/>
</dbReference>
<keyword evidence="3" id="KW-0274">FAD</keyword>
<reference evidence="7" key="1">
    <citation type="submission" date="2019-09" db="EMBL/GenBank/DDBJ databases">
        <title>Draft genome sequences of 48 bacterial type strains from the CCUG.</title>
        <authorList>
            <person name="Tunovic T."/>
            <person name="Pineiro-Iglesias B."/>
            <person name="Unosson C."/>
            <person name="Inganas E."/>
            <person name="Ohlen M."/>
            <person name="Cardew S."/>
            <person name="Jensie-Markopoulos S."/>
            <person name="Salva-Serra F."/>
            <person name="Jaen-Luchoro D."/>
            <person name="Karlsson R."/>
            <person name="Svensson-Stadler L."/>
            <person name="Chun J."/>
            <person name="Moore E."/>
        </authorList>
    </citation>
    <scope>NUCLEOTIDE SEQUENCE</scope>
    <source>
        <strain evidence="7">CCUG 50899</strain>
    </source>
</reference>
<dbReference type="Gene3D" id="3.50.50.60">
    <property type="entry name" value="FAD/NAD(P)-binding domain"/>
    <property type="match status" value="1"/>
</dbReference>
<proteinExistence type="predicted"/>
<protein>
    <submittedName>
        <fullName evidence="7">NAD(P)-binding protein</fullName>
    </submittedName>
</protein>
<dbReference type="GO" id="GO:0004497">
    <property type="term" value="F:monooxygenase activity"/>
    <property type="evidence" value="ECO:0007669"/>
    <property type="project" value="UniProtKB-KW"/>
</dbReference>
<dbReference type="InterPro" id="IPR050493">
    <property type="entry name" value="FAD-dep_Monooxygenase_BioMet"/>
</dbReference>
<evidence type="ECO:0000256" key="2">
    <source>
        <dbReference type="ARBA" id="ARBA00022630"/>
    </source>
</evidence>
<gene>
    <name evidence="7" type="ORF">F7Q93_24165</name>
</gene>
<keyword evidence="2" id="KW-0285">Flavoprotein</keyword>
<evidence type="ECO:0000256" key="1">
    <source>
        <dbReference type="ARBA" id="ARBA00001974"/>
    </source>
</evidence>
<dbReference type="Pfam" id="PF01494">
    <property type="entry name" value="FAD_binding_3"/>
    <property type="match status" value="1"/>
</dbReference>
<dbReference type="InterPro" id="IPR036188">
    <property type="entry name" value="FAD/NAD-bd_sf"/>
</dbReference>
<comment type="cofactor">
    <cofactor evidence="1">
        <name>FAD</name>
        <dbReference type="ChEBI" id="CHEBI:57692"/>
    </cofactor>
</comment>